<sequence length="257" mass="29420">MTTVVQIKNGINFRDLGGIKTTDGRHIRSGMLYRSGAFSLITPEEQTFLSNELNLHYILDYRDPDEIARNPDKLWQNTHYINVPANPLSDTVTASLTSDLGSAHQTLKKNAPFDFMVKLYQLLPFNNPAYQQLSSILLNSQGKPLVQHCAVGKDRTGVGVALTLFALGVSEEAIMQDYLLTEQLLSDYRENLLRQYQHKITPEEFENRKLIFAAKKEYLTAAFDAIKTRYDTIDNWLSQEYQLNARNRKIIQDIYLV</sequence>
<dbReference type="RefSeq" id="WP_167349308.1">
    <property type="nucleotide sequence ID" value="NZ_FMAQ01000004.1"/>
</dbReference>
<dbReference type="Proteomes" id="UP000199670">
    <property type="component" value="Unassembled WGS sequence"/>
</dbReference>
<dbReference type="InterPro" id="IPR000387">
    <property type="entry name" value="Tyr_Pase_dom"/>
</dbReference>
<dbReference type="SUPFAM" id="SSF52799">
    <property type="entry name" value="(Phosphotyrosine protein) phosphatases II"/>
    <property type="match status" value="1"/>
</dbReference>
<dbReference type="InterPro" id="IPR026893">
    <property type="entry name" value="Tyr/Ser_Pase_IphP-type"/>
</dbReference>
<organism evidence="3 4">
    <name type="scientific">Gilliamella bombicola</name>
    <dbReference type="NCBI Taxonomy" id="1798182"/>
    <lineage>
        <taxon>Bacteria</taxon>
        <taxon>Pseudomonadati</taxon>
        <taxon>Pseudomonadota</taxon>
        <taxon>Gammaproteobacteria</taxon>
        <taxon>Orbales</taxon>
        <taxon>Orbaceae</taxon>
        <taxon>Gilliamella</taxon>
    </lineage>
</organism>
<proteinExistence type="inferred from homology"/>
<dbReference type="Gene3D" id="3.90.190.10">
    <property type="entry name" value="Protein tyrosine phosphatase superfamily"/>
    <property type="match status" value="1"/>
</dbReference>
<feature type="domain" description="Tyrosine specific protein phosphatases" evidence="2">
    <location>
        <begin position="120"/>
        <end position="200"/>
    </location>
</feature>
<keyword evidence="4" id="KW-1185">Reference proteome</keyword>
<comment type="similarity">
    <text evidence="1">Belongs to the protein-tyrosine phosphatase family.</text>
</comment>
<dbReference type="PROSITE" id="PS50056">
    <property type="entry name" value="TYR_PHOSPHATASE_2"/>
    <property type="match status" value="1"/>
</dbReference>
<accession>A0A1C4B8Q3</accession>
<gene>
    <name evidence="3" type="ORF">GA0061081_10449</name>
</gene>
<evidence type="ECO:0000313" key="3">
    <source>
        <dbReference type="EMBL" id="SCC03233.1"/>
    </source>
</evidence>
<dbReference type="EMBL" id="FMAQ01000004">
    <property type="protein sequence ID" value="SCC03233.1"/>
    <property type="molecule type" value="Genomic_DNA"/>
</dbReference>
<dbReference type="PANTHER" id="PTHR31126:SF1">
    <property type="entry name" value="TYROSINE SPECIFIC PROTEIN PHOSPHATASES DOMAIN-CONTAINING PROTEIN"/>
    <property type="match status" value="1"/>
</dbReference>
<dbReference type="InterPro" id="IPR029021">
    <property type="entry name" value="Prot-tyrosine_phosphatase-like"/>
</dbReference>
<dbReference type="AlphaFoldDB" id="A0A1C4B8Q3"/>
<evidence type="ECO:0000256" key="1">
    <source>
        <dbReference type="ARBA" id="ARBA00009580"/>
    </source>
</evidence>
<dbReference type="STRING" id="1798182.GA0061081_10449"/>
<name>A0A1C4B8Q3_9GAMM</name>
<evidence type="ECO:0000259" key="2">
    <source>
        <dbReference type="PROSITE" id="PS50056"/>
    </source>
</evidence>
<evidence type="ECO:0000313" key="4">
    <source>
        <dbReference type="Proteomes" id="UP000199670"/>
    </source>
</evidence>
<protein>
    <submittedName>
        <fullName evidence="3">Protein tyrosine/serine phosphatase</fullName>
    </submittedName>
</protein>
<dbReference type="GO" id="GO:0004721">
    <property type="term" value="F:phosphoprotein phosphatase activity"/>
    <property type="evidence" value="ECO:0007669"/>
    <property type="project" value="InterPro"/>
</dbReference>
<dbReference type="Pfam" id="PF13350">
    <property type="entry name" value="Y_phosphatase3"/>
    <property type="match status" value="1"/>
</dbReference>
<dbReference type="PANTHER" id="PTHR31126">
    <property type="entry name" value="TYROSINE-PROTEIN PHOSPHATASE"/>
    <property type="match status" value="1"/>
</dbReference>
<reference evidence="4" key="1">
    <citation type="submission" date="2016-08" db="EMBL/GenBank/DDBJ databases">
        <authorList>
            <person name="Varghese N."/>
            <person name="Submissions Spin"/>
        </authorList>
    </citation>
    <scope>NUCLEOTIDE SEQUENCE [LARGE SCALE GENOMIC DNA]</scope>
    <source>
        <strain evidence="4">R-53248</strain>
    </source>
</reference>